<dbReference type="EMBL" id="JXTI01000252">
    <property type="protein sequence ID" value="KWX11198.1"/>
    <property type="molecule type" value="Genomic_DNA"/>
</dbReference>
<dbReference type="PANTHER" id="PTHR48148:SF2">
    <property type="entry name" value="PA14 DOMAIN-CONTAINING PROTEIN"/>
    <property type="match status" value="1"/>
</dbReference>
<gene>
    <name evidence="5" type="ORF">QR46_4847</name>
</gene>
<keyword evidence="1" id="KW-0862">Zinc</keyword>
<keyword evidence="1" id="KW-0863">Zinc-finger</keyword>
<dbReference type="Pfam" id="PF00078">
    <property type="entry name" value="RVT_1"/>
    <property type="match status" value="1"/>
</dbReference>
<protein>
    <recommendedName>
        <fullName evidence="7">Reverse transcriptase/endonuclease</fullName>
    </recommendedName>
</protein>
<evidence type="ECO:0000313" key="5">
    <source>
        <dbReference type="EMBL" id="KWX11198.1"/>
    </source>
</evidence>
<dbReference type="Proteomes" id="UP000070089">
    <property type="component" value="Unassembled WGS sequence"/>
</dbReference>
<feature type="domain" description="C2H2-type" evidence="3">
    <location>
        <begin position="14"/>
        <end position="41"/>
    </location>
</feature>
<sequence>MSDPDTAAQPLGETRCAVCGEELPDAAAVDRHIRLHRPSPPPEPAYPFACPVCRARYKTERGLNAHVSRFRHFLPLDDAIHEYIGIPNGMPTPELLHLLATTFVRVSKQLPPTEALARFLSTCRRMEGSGRLPPSRTLLRRGLLGRAWQAVQSEASQAAAVPEPTGEERLAVIRELHPAPMDVSLPEVPHTLGPAPKVTGTALLKELKSMKAVATGPSGLGKPHLLHLCEKADAAEVLAAALAPLLSDCDWSRLKPLAGFRLKLLAKPNGKWRPIAIQETLLVALHRALLRQTPALRRLPPWQLAFEPMAQVKAIAMAEKLKQDHHLTTVDVRNAFNSVPHAVIVHSLHRARVPQALVAYVSSFLAARHSADLAAVPAGVPQGDPLSMALFCQSIVWPVESLLSQYKLLAYADDLIVASPPSVHADTVKRDASSALAKAGLSVELSKCTSTQLGAIAFMGTRVLKDAPFNLGEQASRALMARLDVLRAAQLSRHDRLRLLAACVVPSVNYGPLIDAYPGPHSYADVDCMVIGEVAGLLGIPEPTARALALAPRAAHGLGLVLPSHYHADMQAQRTTVRAGTFRDLRRKRLACTPPLRSFLPLALLHGPPLSDGEVLFIGECLAGRYQKGAVMGTCIHCKQPMRPRHHLLCKAINGIHVARHTRILSALVSAARGRPGYVSINPAVPIDHLQPDLAIGEGFGDLVVAAPWRVEKSYALKLAKYRPLVAAGRASHILPVVVGADGSIHPESAAGLAHAGVDLRRFLHEAALAILWHHSHSATAFAALTMPEAGGAAQDARGDPPWRAPAAPPPAVQQASASGLCRAPPQTQGGAGRGSSCHGASASRPRAPACAACSPLPPAAAREPSSSPSVEIILPDRPSPPDHTASSLPDDPWSFQRSRAPSPPPLDEEERAPQQPAVAEPQPKALPPIFKRVEVPAGPAKRDDFCPFKKVSVRA</sequence>
<dbReference type="VEuPathDB" id="GiardiaDB:QR46_4847"/>
<dbReference type="InterPro" id="IPR043502">
    <property type="entry name" value="DNA/RNA_pol_sf"/>
</dbReference>
<dbReference type="PROSITE" id="PS50878">
    <property type="entry name" value="RT_POL"/>
    <property type="match status" value="1"/>
</dbReference>
<feature type="compositionally biased region" description="Low complexity" evidence="2">
    <location>
        <begin position="914"/>
        <end position="924"/>
    </location>
</feature>
<dbReference type="InterPro" id="IPR000477">
    <property type="entry name" value="RT_dom"/>
</dbReference>
<evidence type="ECO:0000313" key="6">
    <source>
        <dbReference type="Proteomes" id="UP000070089"/>
    </source>
</evidence>
<feature type="domain" description="Reverse transcriptase" evidence="4">
    <location>
        <begin position="246"/>
        <end position="463"/>
    </location>
</feature>
<dbReference type="Gene3D" id="3.30.160.60">
    <property type="entry name" value="Classic Zinc Finger"/>
    <property type="match status" value="1"/>
</dbReference>
<name>A0A132NMD6_GIAIN</name>
<dbReference type="Gene3D" id="3.30.70.270">
    <property type="match status" value="1"/>
</dbReference>
<comment type="caution">
    <text evidence="5">The sequence shown here is derived from an EMBL/GenBank/DDBJ whole genome shotgun (WGS) entry which is preliminary data.</text>
</comment>
<dbReference type="PROSITE" id="PS00028">
    <property type="entry name" value="ZINC_FINGER_C2H2_1"/>
    <property type="match status" value="2"/>
</dbReference>
<evidence type="ECO:0008006" key="7">
    <source>
        <dbReference type="Google" id="ProtNLM"/>
    </source>
</evidence>
<evidence type="ECO:0000256" key="2">
    <source>
        <dbReference type="SAM" id="MobiDB-lite"/>
    </source>
</evidence>
<organism evidence="5 6">
    <name type="scientific">Giardia duodenalis assemblage B</name>
    <dbReference type="NCBI Taxonomy" id="1394984"/>
    <lineage>
        <taxon>Eukaryota</taxon>
        <taxon>Metamonada</taxon>
        <taxon>Diplomonadida</taxon>
        <taxon>Hexamitidae</taxon>
        <taxon>Giardiinae</taxon>
        <taxon>Giardia</taxon>
    </lineage>
</organism>
<dbReference type="InterPro" id="IPR043128">
    <property type="entry name" value="Rev_trsase/Diguanyl_cyclase"/>
</dbReference>
<evidence type="ECO:0000259" key="3">
    <source>
        <dbReference type="PROSITE" id="PS50157"/>
    </source>
</evidence>
<proteinExistence type="predicted"/>
<dbReference type="InterPro" id="IPR013087">
    <property type="entry name" value="Znf_C2H2_type"/>
</dbReference>
<accession>A0A132NMD6</accession>
<reference evidence="5 6" key="1">
    <citation type="journal article" date="2015" name="Mol. Biochem. Parasitol.">
        <title>Identification of polymorphic genes for use in assemblage B genotyping assays through comparative genomics of multiple assemblage B Giardia duodenalis isolates.</title>
        <authorList>
            <person name="Wielinga C."/>
            <person name="Thompson R.C."/>
            <person name="Monis P."/>
            <person name="Ryan U."/>
        </authorList>
    </citation>
    <scope>NUCLEOTIDE SEQUENCE [LARGE SCALE GENOMIC DNA]</scope>
    <source>
        <strain evidence="5 6">BAH15c1</strain>
    </source>
</reference>
<dbReference type="AlphaFoldDB" id="A0A132NMD6"/>
<dbReference type="SUPFAM" id="SSF56672">
    <property type="entry name" value="DNA/RNA polymerases"/>
    <property type="match status" value="1"/>
</dbReference>
<feature type="compositionally biased region" description="Low complexity" evidence="2">
    <location>
        <begin position="841"/>
        <end position="870"/>
    </location>
</feature>
<dbReference type="OrthoDB" id="6782536at2759"/>
<dbReference type="PROSITE" id="PS50157">
    <property type="entry name" value="ZINC_FINGER_C2H2_2"/>
    <property type="match status" value="1"/>
</dbReference>
<feature type="compositionally biased region" description="Pro residues" evidence="2">
    <location>
        <begin position="803"/>
        <end position="812"/>
    </location>
</feature>
<evidence type="ECO:0000259" key="4">
    <source>
        <dbReference type="PROSITE" id="PS50878"/>
    </source>
</evidence>
<keyword evidence="1" id="KW-0479">Metal-binding</keyword>
<dbReference type="SMART" id="SM00355">
    <property type="entry name" value="ZnF_C2H2"/>
    <property type="match status" value="2"/>
</dbReference>
<dbReference type="GO" id="GO:0008270">
    <property type="term" value="F:zinc ion binding"/>
    <property type="evidence" value="ECO:0007669"/>
    <property type="project" value="UniProtKB-KW"/>
</dbReference>
<evidence type="ECO:0000256" key="1">
    <source>
        <dbReference type="PROSITE-ProRule" id="PRU00042"/>
    </source>
</evidence>
<dbReference type="PANTHER" id="PTHR48148">
    <property type="entry name" value="KERATINOCYTE PROLINE-RICH PROTEIN"/>
    <property type="match status" value="1"/>
</dbReference>
<feature type="region of interest" description="Disordered" evidence="2">
    <location>
        <begin position="792"/>
        <end position="956"/>
    </location>
</feature>